<keyword evidence="3" id="KW-0808">Transferase</keyword>
<evidence type="ECO:0000313" key="3">
    <source>
        <dbReference type="EMBL" id="MFC4657034.1"/>
    </source>
</evidence>
<keyword evidence="2" id="KW-0472">Membrane</keyword>
<dbReference type="GO" id="GO:0004851">
    <property type="term" value="F:uroporphyrin-III C-methyltransferase activity"/>
    <property type="evidence" value="ECO:0007669"/>
    <property type="project" value="UniProtKB-EC"/>
</dbReference>
<dbReference type="Pfam" id="PF04375">
    <property type="entry name" value="HemX"/>
    <property type="match status" value="1"/>
</dbReference>
<evidence type="ECO:0000313" key="4">
    <source>
        <dbReference type="Proteomes" id="UP001595962"/>
    </source>
</evidence>
<keyword evidence="2" id="KW-0812">Transmembrane</keyword>
<keyword evidence="3" id="KW-0489">Methyltransferase</keyword>
<dbReference type="InterPro" id="IPR007470">
    <property type="entry name" value="HemX"/>
</dbReference>
<dbReference type="PANTHER" id="PTHR38043">
    <property type="entry name" value="PROTEIN HEMX"/>
    <property type="match status" value="1"/>
</dbReference>
<feature type="transmembrane region" description="Helical" evidence="2">
    <location>
        <begin position="22"/>
        <end position="46"/>
    </location>
</feature>
<keyword evidence="4" id="KW-1185">Reference proteome</keyword>
<comment type="caution">
    <text evidence="3">The sequence shown here is derived from an EMBL/GenBank/DDBJ whole genome shotgun (WGS) entry which is preliminary data.</text>
</comment>
<sequence>MSEQLPAEHTPEQNKEKKSGNLVAWLSMLLNLLLAAAIALVLYWVWPQWSGLQQRQQQLTEQQQLSQSAAQQQQQEFSQSLEQQLAGLKTELAETSALLQQQQMQLQALQQDQQKQLSSSTAWALWQSQQLVQLAGQKIWLEQDIPAALRVLVGAEEQLSQQQDPAFVPLRQAMLSDIQALQQLQLPPISSIQLDLAQLRQLVQNLPLRQSEPVLQQVADTASAQDWQGRFWQQWGTFWGSLVQVRPTAPEDLAVLSAEQQLSLRNTLTQQLLLAELAAVKYQNGPYQSALQQAMDSLQRYFRPADPQVQQSADRLAKLSTLNVMLPAPSRLQSSEVLKELKVTEKGL</sequence>
<evidence type="ECO:0000256" key="1">
    <source>
        <dbReference type="SAM" id="Coils"/>
    </source>
</evidence>
<evidence type="ECO:0000256" key="2">
    <source>
        <dbReference type="SAM" id="Phobius"/>
    </source>
</evidence>
<dbReference type="RefSeq" id="WP_377336674.1">
    <property type="nucleotide sequence ID" value="NZ_JBHSGB010000020.1"/>
</dbReference>
<keyword evidence="1" id="KW-0175">Coiled coil</keyword>
<dbReference type="EC" id="2.1.1.107" evidence="3"/>
<feature type="coiled-coil region" evidence="1">
    <location>
        <begin position="78"/>
        <end position="112"/>
    </location>
</feature>
<proteinExistence type="predicted"/>
<protein>
    <submittedName>
        <fullName evidence="3">Uroporphyrinogen-III C-methyltransferase</fullName>
        <ecNumber evidence="3">2.1.1.107</ecNumber>
    </submittedName>
</protein>
<dbReference type="PANTHER" id="PTHR38043:SF1">
    <property type="entry name" value="PROTEIN HEMX"/>
    <property type="match status" value="1"/>
</dbReference>
<dbReference type="GO" id="GO:0032259">
    <property type="term" value="P:methylation"/>
    <property type="evidence" value="ECO:0007669"/>
    <property type="project" value="UniProtKB-KW"/>
</dbReference>
<name>A0ABV9JS11_9GAMM</name>
<dbReference type="Proteomes" id="UP001595962">
    <property type="component" value="Unassembled WGS sequence"/>
</dbReference>
<organism evidence="3 4">
    <name type="scientific">Rheinheimera marina</name>
    <dbReference type="NCBI Taxonomy" id="1774958"/>
    <lineage>
        <taxon>Bacteria</taxon>
        <taxon>Pseudomonadati</taxon>
        <taxon>Pseudomonadota</taxon>
        <taxon>Gammaproteobacteria</taxon>
        <taxon>Chromatiales</taxon>
        <taxon>Chromatiaceae</taxon>
        <taxon>Rheinheimera</taxon>
    </lineage>
</organism>
<keyword evidence="2" id="KW-1133">Transmembrane helix</keyword>
<gene>
    <name evidence="3" type="ORF">ACFO3I_18635</name>
</gene>
<accession>A0ABV9JS11</accession>
<dbReference type="EMBL" id="JBHSGB010000020">
    <property type="protein sequence ID" value="MFC4657034.1"/>
    <property type="molecule type" value="Genomic_DNA"/>
</dbReference>
<reference evidence="4" key="1">
    <citation type="journal article" date="2019" name="Int. J. Syst. Evol. Microbiol.">
        <title>The Global Catalogue of Microorganisms (GCM) 10K type strain sequencing project: providing services to taxonomists for standard genome sequencing and annotation.</title>
        <authorList>
            <consortium name="The Broad Institute Genomics Platform"/>
            <consortium name="The Broad Institute Genome Sequencing Center for Infectious Disease"/>
            <person name="Wu L."/>
            <person name="Ma J."/>
        </authorList>
    </citation>
    <scope>NUCLEOTIDE SEQUENCE [LARGE SCALE GENOMIC DNA]</scope>
    <source>
        <strain evidence="4">DT28</strain>
    </source>
</reference>